<accession>A0A5J6J2G6</accession>
<dbReference type="RefSeq" id="WP_150492595.1">
    <property type="nucleotide sequence ID" value="NZ_BNBW01000001.1"/>
</dbReference>
<dbReference type="EMBL" id="CP023692">
    <property type="protein sequence ID" value="QEV44272.1"/>
    <property type="molecule type" value="Genomic_DNA"/>
</dbReference>
<reference evidence="1 2" key="1">
    <citation type="submission" date="2017-09" db="EMBL/GenBank/DDBJ databases">
        <authorList>
            <person name="Lee N."/>
            <person name="Cho B.-K."/>
        </authorList>
    </citation>
    <scope>NUCLEOTIDE SEQUENCE [LARGE SCALE GENOMIC DNA]</scope>
    <source>
        <strain evidence="1 2">ATCC 27476</strain>
    </source>
</reference>
<sequence length="135" mass="14710">MTVPNDWPELRELYGADPLPDLDTCDFFHVHVDERGTSVTFALETSRLPAHPKPQWTEAAYNTLRFWIEFSGVADLRVAGLLADAERAVRIEGGGDGGGTADRLKVSVTGETRSIAFSAAASRVTQTRVHLKGSI</sequence>
<gene>
    <name evidence="1" type="ORF">CP980_03595</name>
</gene>
<dbReference type="Proteomes" id="UP000325563">
    <property type="component" value="Chromosome"/>
</dbReference>
<proteinExistence type="predicted"/>
<dbReference type="InterPro" id="IPR028957">
    <property type="entry name" value="Imm50"/>
</dbReference>
<dbReference type="KEGG" id="svn:CP980_03595"/>
<evidence type="ECO:0008006" key="3">
    <source>
        <dbReference type="Google" id="ProtNLM"/>
    </source>
</evidence>
<name>A0A5J6J2G6_STRVI</name>
<protein>
    <recommendedName>
        <fullName evidence="3">Immunity protein 50 of polymorphic toxin system</fullName>
    </recommendedName>
</protein>
<evidence type="ECO:0000313" key="1">
    <source>
        <dbReference type="EMBL" id="QEV44272.1"/>
    </source>
</evidence>
<dbReference type="GeneID" id="95609647"/>
<dbReference type="Pfam" id="PF15594">
    <property type="entry name" value="Imm50"/>
    <property type="match status" value="1"/>
</dbReference>
<keyword evidence="2" id="KW-1185">Reference proteome</keyword>
<organism evidence="1 2">
    <name type="scientific">Streptomyces vinaceus</name>
    <dbReference type="NCBI Taxonomy" id="1960"/>
    <lineage>
        <taxon>Bacteria</taxon>
        <taxon>Bacillati</taxon>
        <taxon>Actinomycetota</taxon>
        <taxon>Actinomycetes</taxon>
        <taxon>Kitasatosporales</taxon>
        <taxon>Streptomycetaceae</taxon>
        <taxon>Streptomyces</taxon>
    </lineage>
</organism>
<dbReference type="AlphaFoldDB" id="A0A5J6J2G6"/>
<evidence type="ECO:0000313" key="2">
    <source>
        <dbReference type="Proteomes" id="UP000325563"/>
    </source>
</evidence>